<feature type="chain" id="PRO_5041661014" evidence="1">
    <location>
        <begin position="21"/>
        <end position="101"/>
    </location>
</feature>
<evidence type="ECO:0000256" key="1">
    <source>
        <dbReference type="SAM" id="SignalP"/>
    </source>
</evidence>
<protein>
    <submittedName>
        <fullName evidence="2">Uncharacterized protein</fullName>
    </submittedName>
</protein>
<proteinExistence type="predicted"/>
<gene>
    <name evidence="2" type="ORF">Q5P01_009417</name>
</gene>
<sequence>MCRLILTAGLCLTIAVLASAVPLDQFCAVKKNGDYTNPNDRNSYISCSNGLTYISCTSVVFGGLFRPPAVSSLLLRLKDRHQASIRKKAAAQTEADEGAAS</sequence>
<name>A0AA88N5V1_CHASR</name>
<keyword evidence="1" id="KW-0732">Signal</keyword>
<keyword evidence="3" id="KW-1185">Reference proteome</keyword>
<reference evidence="2" key="1">
    <citation type="submission" date="2023-07" db="EMBL/GenBank/DDBJ databases">
        <title>Chromosome-level Genome Assembly of Striped Snakehead (Channa striata).</title>
        <authorList>
            <person name="Liu H."/>
        </authorList>
    </citation>
    <scope>NUCLEOTIDE SEQUENCE</scope>
    <source>
        <strain evidence="2">Gz</strain>
        <tissue evidence="2">Muscle</tissue>
    </source>
</reference>
<accession>A0AA88N5V1</accession>
<comment type="caution">
    <text evidence="2">The sequence shown here is derived from an EMBL/GenBank/DDBJ whole genome shotgun (WGS) entry which is preliminary data.</text>
</comment>
<evidence type="ECO:0000313" key="2">
    <source>
        <dbReference type="EMBL" id="KAK2849583.1"/>
    </source>
</evidence>
<evidence type="ECO:0000313" key="3">
    <source>
        <dbReference type="Proteomes" id="UP001187415"/>
    </source>
</evidence>
<feature type="signal peptide" evidence="1">
    <location>
        <begin position="1"/>
        <end position="20"/>
    </location>
</feature>
<dbReference type="Proteomes" id="UP001187415">
    <property type="component" value="Unassembled WGS sequence"/>
</dbReference>
<organism evidence="2 3">
    <name type="scientific">Channa striata</name>
    <name type="common">Snakehead murrel</name>
    <name type="synonym">Ophicephalus striatus</name>
    <dbReference type="NCBI Taxonomy" id="64152"/>
    <lineage>
        <taxon>Eukaryota</taxon>
        <taxon>Metazoa</taxon>
        <taxon>Chordata</taxon>
        <taxon>Craniata</taxon>
        <taxon>Vertebrata</taxon>
        <taxon>Euteleostomi</taxon>
        <taxon>Actinopterygii</taxon>
        <taxon>Neopterygii</taxon>
        <taxon>Teleostei</taxon>
        <taxon>Neoteleostei</taxon>
        <taxon>Acanthomorphata</taxon>
        <taxon>Anabantaria</taxon>
        <taxon>Anabantiformes</taxon>
        <taxon>Channoidei</taxon>
        <taxon>Channidae</taxon>
        <taxon>Channa</taxon>
    </lineage>
</organism>
<dbReference type="AlphaFoldDB" id="A0AA88N5V1"/>
<dbReference type="EMBL" id="JAUPFM010000006">
    <property type="protein sequence ID" value="KAK2849583.1"/>
    <property type="molecule type" value="Genomic_DNA"/>
</dbReference>